<evidence type="ECO:0000259" key="4">
    <source>
        <dbReference type="PROSITE" id="PS50102"/>
    </source>
</evidence>
<dbReference type="InterPro" id="IPR035979">
    <property type="entry name" value="RBD_domain_sf"/>
</dbReference>
<dbReference type="AlphaFoldDB" id="A0A6G1S3S7"/>
<feature type="domain" description="CID" evidence="6">
    <location>
        <begin position="457"/>
        <end position="602"/>
    </location>
</feature>
<feature type="region of interest" description="Disordered" evidence="3">
    <location>
        <begin position="670"/>
        <end position="752"/>
    </location>
</feature>
<accession>A0A6G1S3S7</accession>
<organism evidence="7">
    <name type="scientific">Aceria tosichella</name>
    <name type="common">wheat curl mite</name>
    <dbReference type="NCBI Taxonomy" id="561515"/>
    <lineage>
        <taxon>Eukaryota</taxon>
        <taxon>Metazoa</taxon>
        <taxon>Ecdysozoa</taxon>
        <taxon>Arthropoda</taxon>
        <taxon>Chelicerata</taxon>
        <taxon>Arachnida</taxon>
        <taxon>Acari</taxon>
        <taxon>Acariformes</taxon>
        <taxon>Trombidiformes</taxon>
        <taxon>Prostigmata</taxon>
        <taxon>Eupodina</taxon>
        <taxon>Eriophyoidea</taxon>
        <taxon>Eriophyidae</taxon>
        <taxon>Eriophyinae</taxon>
        <taxon>Aceriini</taxon>
        <taxon>Aceria</taxon>
    </lineage>
</organism>
<dbReference type="PROSITE" id="PS51391">
    <property type="entry name" value="CID"/>
    <property type="match status" value="1"/>
</dbReference>
<feature type="compositionally biased region" description="Polar residues" evidence="3">
    <location>
        <begin position="673"/>
        <end position="686"/>
    </location>
</feature>
<feature type="domain" description="RRM" evidence="4">
    <location>
        <begin position="147"/>
        <end position="228"/>
    </location>
</feature>
<dbReference type="GO" id="GO:0005634">
    <property type="term" value="C:nucleus"/>
    <property type="evidence" value="ECO:0007669"/>
    <property type="project" value="TreeGrafter"/>
</dbReference>
<dbReference type="PANTHER" id="PTHR23140">
    <property type="entry name" value="RNA PROCESSING PROTEIN LD23810P"/>
    <property type="match status" value="1"/>
</dbReference>
<dbReference type="Pfam" id="PF04818">
    <property type="entry name" value="CID"/>
    <property type="match status" value="1"/>
</dbReference>
<feature type="compositionally biased region" description="Low complexity" evidence="3">
    <location>
        <begin position="88"/>
        <end position="97"/>
    </location>
</feature>
<evidence type="ECO:0000256" key="2">
    <source>
        <dbReference type="PROSITE-ProRule" id="PRU00176"/>
    </source>
</evidence>
<dbReference type="SUPFAM" id="SSF109905">
    <property type="entry name" value="Surp module (SWAP domain)"/>
    <property type="match status" value="1"/>
</dbReference>
<sequence>MPKFVSGSSGTLYAPDKLKKDEDEILAALEEQDKSNDVKKPSAVNKKGTKEKQKSSLDLFKEELRKLNEEQEEQRNKLKNSLNDHQSHSNTTSSTQQKPPAPAPLIPVPLLPDPRCPTTLTLQVNLNPKDKDAPSSGSFDTGDPTTTNLYIGNLNPTVTENDLCDIFGKFGPLASIKIMWPRTDEERARNRNSGFVAYMSRIDGERALKVLNGMELRGYDMKLGWGKAVPLPKNPVFVPAELIKFLQPPPKSGLPFNAQLHASDVERSYIVPTPIPRPVPSELMPQLETDPELVNNDKKYQEFIQVFQRSTVHVCVPQDRSLLDRIHKTIEFVIREGPVFESIITAREHKNSDYSFLYDYDSAEHIYYRWRLYSILHGDNPYAWRTEEFRMFEGGPLWRPPPLNPFADGMPLELVEKLTGISKDTIVNAATNAHRLLNFNEKSASLSESSSSCKSKLNQAKSRTLRNILRDLEPTKTSIGSAMLFCINHSYAAEEIIDSIKDSLSVTGTSIKRKLALLFLISDILNNSSASVTNASYFREGFRDKLDHIFLEMRDYLSKLEDVQQVKKLNQKILNVLGAWKYYQLYEDEFVLKLSNTLFGSSADRQRDESVCSSGLGSLEVSINLDGRLTDSQLDGEPIDDATLAECLERKGLSLRWYKTLELSDDEADVEYQSPQDGHTSSTADTSPKDDAPKTSTAQSVLSKERFKVSKWELVTDEPGHSPSSLTSGLVLSEKSTSSTTSETPRPNDQPN</sequence>
<evidence type="ECO:0000259" key="6">
    <source>
        <dbReference type="PROSITE" id="PS51391"/>
    </source>
</evidence>
<dbReference type="InterPro" id="IPR035967">
    <property type="entry name" value="SWAP/Surp_sf"/>
</dbReference>
<dbReference type="CDD" id="cd12223">
    <property type="entry name" value="RRM_SR140"/>
    <property type="match status" value="1"/>
</dbReference>
<feature type="domain" description="SURP motif" evidence="5">
    <location>
        <begin position="325"/>
        <end position="368"/>
    </location>
</feature>
<dbReference type="SUPFAM" id="SSF54928">
    <property type="entry name" value="RNA-binding domain, RBD"/>
    <property type="match status" value="1"/>
</dbReference>
<dbReference type="InterPro" id="IPR000061">
    <property type="entry name" value="Surp"/>
</dbReference>
<evidence type="ECO:0000313" key="7">
    <source>
        <dbReference type="EMBL" id="MDE45156.1"/>
    </source>
</evidence>
<protein>
    <submittedName>
        <fullName evidence="7">U2 snRNP-associated SURP motif-containing protein</fullName>
    </submittedName>
</protein>
<dbReference type="InterPro" id="IPR035009">
    <property type="entry name" value="SR140_RRM"/>
</dbReference>
<dbReference type="SMART" id="SM00648">
    <property type="entry name" value="SWAP"/>
    <property type="match status" value="1"/>
</dbReference>
<gene>
    <name evidence="7" type="primary">U2SURP_0</name>
    <name evidence="7" type="ORF">g.15861</name>
</gene>
<feature type="compositionally biased region" description="Polar residues" evidence="3">
    <location>
        <begin position="135"/>
        <end position="145"/>
    </location>
</feature>
<dbReference type="Gene3D" id="1.10.10.790">
    <property type="entry name" value="Surp module"/>
    <property type="match status" value="1"/>
</dbReference>
<dbReference type="Pfam" id="PF00076">
    <property type="entry name" value="RRM_1"/>
    <property type="match status" value="1"/>
</dbReference>
<evidence type="ECO:0000256" key="1">
    <source>
        <dbReference type="ARBA" id="ARBA00022884"/>
    </source>
</evidence>
<name>A0A6G1S3S7_9ACAR</name>
<feature type="compositionally biased region" description="Low complexity" evidence="3">
    <location>
        <begin position="733"/>
        <end position="744"/>
    </location>
</feature>
<dbReference type="PROSITE" id="PS50102">
    <property type="entry name" value="RRM"/>
    <property type="match status" value="1"/>
</dbReference>
<dbReference type="InterPro" id="IPR012677">
    <property type="entry name" value="Nucleotide-bd_a/b_plait_sf"/>
</dbReference>
<feature type="compositionally biased region" description="Basic and acidic residues" evidence="3">
    <location>
        <begin position="48"/>
        <end position="76"/>
    </location>
</feature>
<dbReference type="EMBL" id="GGYP01000385">
    <property type="protein sequence ID" value="MDE45156.1"/>
    <property type="molecule type" value="Transcribed_RNA"/>
</dbReference>
<feature type="region of interest" description="Disordered" evidence="3">
    <location>
        <begin position="126"/>
        <end position="145"/>
    </location>
</feature>
<keyword evidence="1 2" id="KW-0694">RNA-binding</keyword>
<dbReference type="Gene3D" id="1.25.40.90">
    <property type="match status" value="1"/>
</dbReference>
<dbReference type="InterPro" id="IPR006569">
    <property type="entry name" value="CID_dom"/>
</dbReference>
<feature type="region of interest" description="Disordered" evidence="3">
    <location>
        <begin position="29"/>
        <end position="112"/>
    </location>
</feature>
<dbReference type="Gene3D" id="3.30.70.330">
    <property type="match status" value="1"/>
</dbReference>
<dbReference type="PROSITE" id="PS50128">
    <property type="entry name" value="SURP"/>
    <property type="match status" value="1"/>
</dbReference>
<dbReference type="InterPro" id="IPR000504">
    <property type="entry name" value="RRM_dom"/>
</dbReference>
<dbReference type="InterPro" id="IPR051485">
    <property type="entry name" value="SR-CTD_assoc_factor"/>
</dbReference>
<dbReference type="PANTHER" id="PTHR23140:SF0">
    <property type="entry name" value="U2 SNRNP-ASSOCIATED SURP MOTIF-CONTAINING PROTEIN"/>
    <property type="match status" value="1"/>
</dbReference>
<reference evidence="7" key="1">
    <citation type="submission" date="2018-10" db="EMBL/GenBank/DDBJ databases">
        <title>Transcriptome assembly of Aceria tosichella (Wheat curl mite) Type 2.</title>
        <authorList>
            <person name="Scully E.D."/>
            <person name="Geib S.M."/>
            <person name="Palmer N.A."/>
            <person name="Gupta A.K."/>
            <person name="Sarath G."/>
            <person name="Tatineni S."/>
        </authorList>
    </citation>
    <scope>NUCLEOTIDE SEQUENCE</scope>
    <source>
        <strain evidence="7">LincolnNE</strain>
    </source>
</reference>
<feature type="compositionally biased region" description="Basic and acidic residues" evidence="3">
    <location>
        <begin position="31"/>
        <end position="40"/>
    </location>
</feature>
<evidence type="ECO:0000256" key="3">
    <source>
        <dbReference type="SAM" id="MobiDB-lite"/>
    </source>
</evidence>
<dbReference type="InterPro" id="IPR008942">
    <property type="entry name" value="ENTH_VHS"/>
</dbReference>
<evidence type="ECO:0000259" key="5">
    <source>
        <dbReference type="PROSITE" id="PS50128"/>
    </source>
</evidence>
<dbReference type="GO" id="GO:0006396">
    <property type="term" value="P:RNA processing"/>
    <property type="evidence" value="ECO:0007669"/>
    <property type="project" value="InterPro"/>
</dbReference>
<dbReference type="GO" id="GO:0003723">
    <property type="term" value="F:RNA binding"/>
    <property type="evidence" value="ECO:0007669"/>
    <property type="project" value="UniProtKB-UniRule"/>
</dbReference>
<dbReference type="Pfam" id="PF01805">
    <property type="entry name" value="Surp"/>
    <property type="match status" value="1"/>
</dbReference>
<dbReference type="SMART" id="SM00582">
    <property type="entry name" value="RPR"/>
    <property type="match status" value="1"/>
</dbReference>
<dbReference type="SMART" id="SM00360">
    <property type="entry name" value="RRM"/>
    <property type="match status" value="1"/>
</dbReference>
<proteinExistence type="predicted"/>
<feature type="compositionally biased region" description="Pro residues" evidence="3">
    <location>
        <begin position="99"/>
        <end position="112"/>
    </location>
</feature>